<dbReference type="PANTHER" id="PTHR10190">
    <property type="entry name" value="EYES ABSENT"/>
    <property type="match status" value="1"/>
</dbReference>
<dbReference type="GO" id="GO:0005634">
    <property type="term" value="C:nucleus"/>
    <property type="evidence" value="ECO:0007669"/>
    <property type="project" value="UniProtKB-SubCell"/>
</dbReference>
<dbReference type="NCBIfam" id="TIGR01658">
    <property type="entry name" value="EYA-cons_domain"/>
    <property type="match status" value="1"/>
</dbReference>
<keyword evidence="7 15" id="KW-0904">Protein phosphatase</keyword>
<evidence type="ECO:0000313" key="17">
    <source>
        <dbReference type="Ensembl" id="ENSGMOP00000035523.1"/>
    </source>
</evidence>
<dbReference type="SFLD" id="SFLDG01129">
    <property type="entry name" value="C1.5:_HAD__Beta-PGM__Phosphata"/>
    <property type="match status" value="1"/>
</dbReference>
<keyword evidence="5 15" id="KW-0378">Hydrolase</keyword>
<comment type="cofactor">
    <cofactor evidence="14 15">
        <name>Mg(2+)</name>
        <dbReference type="ChEBI" id="CHEBI:18420"/>
    </cofactor>
    <text evidence="14 15">Binds 1 Mg(2+) ion per subunit.</text>
</comment>
<reference evidence="17" key="1">
    <citation type="submission" date="2025-08" db="UniProtKB">
        <authorList>
            <consortium name="Ensembl"/>
        </authorList>
    </citation>
    <scope>IDENTIFICATION</scope>
</reference>
<dbReference type="GO" id="GO:0046872">
    <property type="term" value="F:metal ion binding"/>
    <property type="evidence" value="ECO:0007669"/>
    <property type="project" value="UniProtKB-KW"/>
</dbReference>
<dbReference type="AlphaFoldDB" id="A0A8C5AR71"/>
<name>A0A8C5AR71_GADMO</name>
<evidence type="ECO:0000256" key="1">
    <source>
        <dbReference type="ARBA" id="ARBA00004123"/>
    </source>
</evidence>
<feature type="region of interest" description="Disordered" evidence="16">
    <location>
        <begin position="225"/>
        <end position="248"/>
    </location>
</feature>
<keyword evidence="4 14" id="KW-0479">Metal-binding</keyword>
<feature type="region of interest" description="Disordered" evidence="16">
    <location>
        <begin position="188"/>
        <end position="211"/>
    </location>
</feature>
<evidence type="ECO:0000256" key="9">
    <source>
        <dbReference type="ARBA" id="ARBA00023159"/>
    </source>
</evidence>
<evidence type="ECO:0000256" key="6">
    <source>
        <dbReference type="ARBA" id="ARBA00022842"/>
    </source>
</evidence>
<comment type="catalytic activity">
    <reaction evidence="12 15">
        <text>O-phospho-L-tyrosyl-[protein] + H2O = L-tyrosyl-[protein] + phosphate</text>
        <dbReference type="Rhea" id="RHEA:10684"/>
        <dbReference type="Rhea" id="RHEA-COMP:10136"/>
        <dbReference type="Rhea" id="RHEA-COMP:20101"/>
        <dbReference type="ChEBI" id="CHEBI:15377"/>
        <dbReference type="ChEBI" id="CHEBI:43474"/>
        <dbReference type="ChEBI" id="CHEBI:46858"/>
        <dbReference type="ChEBI" id="CHEBI:61978"/>
        <dbReference type="EC" id="3.1.3.48"/>
    </reaction>
</comment>
<evidence type="ECO:0000256" key="7">
    <source>
        <dbReference type="ARBA" id="ARBA00022912"/>
    </source>
</evidence>
<dbReference type="GO" id="GO:0006325">
    <property type="term" value="P:chromatin organization"/>
    <property type="evidence" value="ECO:0007669"/>
    <property type="project" value="UniProtKB-KW"/>
</dbReference>
<feature type="binding site" evidence="14">
    <location>
        <position position="261"/>
    </location>
    <ligand>
        <name>Mg(2+)</name>
        <dbReference type="ChEBI" id="CHEBI:18420"/>
    </ligand>
</feature>
<evidence type="ECO:0000256" key="12">
    <source>
        <dbReference type="ARBA" id="ARBA00051722"/>
    </source>
</evidence>
<dbReference type="GO" id="GO:0004725">
    <property type="term" value="F:protein tyrosine phosphatase activity"/>
    <property type="evidence" value="ECO:0007669"/>
    <property type="project" value="UniProtKB-EC"/>
</dbReference>
<feature type="binding site" evidence="14">
    <location>
        <position position="259"/>
    </location>
    <ligand>
        <name>Mg(2+)</name>
        <dbReference type="ChEBI" id="CHEBI:18420"/>
    </ligand>
</feature>
<feature type="active site" description="Proton donor" evidence="13">
    <location>
        <position position="261"/>
    </location>
</feature>
<dbReference type="GeneTree" id="ENSGT00950000182978"/>
<evidence type="ECO:0000256" key="10">
    <source>
        <dbReference type="ARBA" id="ARBA00023163"/>
    </source>
</evidence>
<accession>A0A8C5AR71</accession>
<dbReference type="InterPro" id="IPR028472">
    <property type="entry name" value="EYA"/>
</dbReference>
<feature type="active site" description="Nucleophile" evidence="13">
    <location>
        <position position="259"/>
    </location>
</feature>
<keyword evidence="11" id="KW-0539">Nucleus</keyword>
<dbReference type="Ensembl" id="ENSGMOT00000046058.1">
    <property type="protein sequence ID" value="ENSGMOP00000035523.1"/>
    <property type="gene ID" value="ENSGMOG00000012887.2"/>
</dbReference>
<keyword evidence="18" id="KW-1185">Reference proteome</keyword>
<comment type="similarity">
    <text evidence="2 15">Belongs to the HAD-like hydrolase superfamily. EYA family.</text>
</comment>
<feature type="binding site" evidence="14">
    <location>
        <position position="487"/>
    </location>
    <ligand>
        <name>Mg(2+)</name>
        <dbReference type="ChEBI" id="CHEBI:18420"/>
    </ligand>
</feature>
<dbReference type="PANTHER" id="PTHR10190:SF5">
    <property type="entry name" value="EYES ABSENT HOMOLOG 3"/>
    <property type="match status" value="1"/>
</dbReference>
<evidence type="ECO:0000256" key="15">
    <source>
        <dbReference type="RuleBase" id="RU362036"/>
    </source>
</evidence>
<protein>
    <recommendedName>
        <fullName evidence="15">Eyes absent homolog</fullName>
        <ecNumber evidence="15">3.1.3.48</ecNumber>
    </recommendedName>
</protein>
<keyword evidence="6 14" id="KW-0460">Magnesium</keyword>
<evidence type="ECO:0000256" key="4">
    <source>
        <dbReference type="ARBA" id="ARBA00022723"/>
    </source>
</evidence>
<proteinExistence type="inferred from homology"/>
<evidence type="ECO:0000256" key="14">
    <source>
        <dbReference type="PIRSR" id="PIRSR628472-2"/>
    </source>
</evidence>
<evidence type="ECO:0000256" key="8">
    <source>
        <dbReference type="ARBA" id="ARBA00023015"/>
    </source>
</evidence>
<organism evidence="17 18">
    <name type="scientific">Gadus morhua</name>
    <name type="common">Atlantic cod</name>
    <dbReference type="NCBI Taxonomy" id="8049"/>
    <lineage>
        <taxon>Eukaryota</taxon>
        <taxon>Metazoa</taxon>
        <taxon>Chordata</taxon>
        <taxon>Craniata</taxon>
        <taxon>Vertebrata</taxon>
        <taxon>Euteleostomi</taxon>
        <taxon>Actinopterygii</taxon>
        <taxon>Neopterygii</taxon>
        <taxon>Teleostei</taxon>
        <taxon>Neoteleostei</taxon>
        <taxon>Acanthomorphata</taxon>
        <taxon>Zeiogadaria</taxon>
        <taxon>Gadariae</taxon>
        <taxon>Gadiformes</taxon>
        <taxon>Gadoidei</taxon>
        <taxon>Gadidae</taxon>
        <taxon>Gadus</taxon>
    </lineage>
</organism>
<keyword evidence="9" id="KW-0010">Activator</keyword>
<keyword evidence="8 15" id="KW-0805">Transcription regulation</keyword>
<dbReference type="OMA" id="TKIKESC"/>
<dbReference type="GO" id="GO:0006281">
    <property type="term" value="P:DNA repair"/>
    <property type="evidence" value="ECO:0007669"/>
    <property type="project" value="UniProtKB-KW"/>
</dbReference>
<comment type="subcellular location">
    <subcellularLocation>
        <location evidence="1">Nucleus</location>
    </subcellularLocation>
</comment>
<evidence type="ECO:0000256" key="2">
    <source>
        <dbReference type="ARBA" id="ARBA00010501"/>
    </source>
</evidence>
<evidence type="ECO:0000256" key="13">
    <source>
        <dbReference type="PIRSR" id="PIRSR628472-1"/>
    </source>
</evidence>
<evidence type="ECO:0000256" key="16">
    <source>
        <dbReference type="SAM" id="MobiDB-lite"/>
    </source>
</evidence>
<dbReference type="EC" id="3.1.3.48" evidence="15"/>
<keyword evidence="10" id="KW-0804">Transcription</keyword>
<sequence>TSSPAKVKVNNVVCSILFVYSPCEWLEAFPAVTSYGNQAAFSPLAQSSVYSFPQAGQTYGLPPFGAMWPGIKTETGLPEAPSVGQPGFLSFSSAYTSTQSGQLHYSYPSQGKPFTTASVYSNIPATTASTVPAPEFSSYSSLGPQAQFSQYYAPLPGYAPPGLPSSESHGTDAAGVAGYPAVKSESAVSAGLPSNTDAPPQENLPPGIALPAGLALPTGARELEDAGRRNSVGKAKGKAKKPDGCPSTDSDLERVFLWDLDETIIIFHSLLTGSFAQKFGKDPATVLNLGLQMEELIFELADTHLFFNDLEECDQVHVEDVASDDNGQDLSNYNFLADGFSGSSGGGGGSGPAGVPGGVEWMRKLAFRYRRLKEIYNAYKTNVGGLLSPMKRDLLLRLQSEIENVTDAWLSTALKSLLLIQSRGKCLNILVTTTQLVPALAKVLLYGLGEVFSIDTIYSATKIGKESCFERIVSRFGKKVTYVVIGDGRDEEFAAKQHNMPFWRISTHGDLVSLHQALELDFL</sequence>
<evidence type="ECO:0000256" key="11">
    <source>
        <dbReference type="ARBA" id="ARBA00023242"/>
    </source>
</evidence>
<evidence type="ECO:0000256" key="3">
    <source>
        <dbReference type="ARBA" id="ARBA00022473"/>
    </source>
</evidence>
<reference evidence="17" key="2">
    <citation type="submission" date="2025-09" db="UniProtKB">
        <authorList>
            <consortium name="Ensembl"/>
        </authorList>
    </citation>
    <scope>IDENTIFICATION</scope>
</reference>
<dbReference type="GO" id="GO:0030154">
    <property type="term" value="P:cell differentiation"/>
    <property type="evidence" value="ECO:0007669"/>
    <property type="project" value="TreeGrafter"/>
</dbReference>
<dbReference type="GO" id="GO:0005737">
    <property type="term" value="C:cytoplasm"/>
    <property type="evidence" value="ECO:0007669"/>
    <property type="project" value="UniProtKB-SubCell"/>
</dbReference>
<dbReference type="InterPro" id="IPR042577">
    <property type="entry name" value="EYA_dom_metazoan"/>
</dbReference>
<evidence type="ECO:0000313" key="18">
    <source>
        <dbReference type="Proteomes" id="UP000694546"/>
    </source>
</evidence>
<dbReference type="Proteomes" id="UP000694546">
    <property type="component" value="Chromosome 22"/>
</dbReference>
<dbReference type="CDD" id="cd02601">
    <property type="entry name" value="HAD_Eya"/>
    <property type="match status" value="1"/>
</dbReference>
<dbReference type="Gene3D" id="3.40.50.12350">
    <property type="match status" value="1"/>
</dbReference>
<dbReference type="InterPro" id="IPR038102">
    <property type="entry name" value="EYA_dom_sf"/>
</dbReference>
<dbReference type="InterPro" id="IPR006545">
    <property type="entry name" value="EYA_dom"/>
</dbReference>
<dbReference type="GO" id="GO:0045739">
    <property type="term" value="P:positive regulation of DNA repair"/>
    <property type="evidence" value="ECO:0007669"/>
    <property type="project" value="TreeGrafter"/>
</dbReference>
<keyword evidence="3" id="KW-0217">Developmental protein</keyword>
<dbReference type="SFLD" id="SFLDS00003">
    <property type="entry name" value="Haloacid_Dehalogenase"/>
    <property type="match status" value="1"/>
</dbReference>
<dbReference type="GO" id="GO:2001240">
    <property type="term" value="P:negative regulation of extrinsic apoptotic signaling pathway in absence of ligand"/>
    <property type="evidence" value="ECO:0007669"/>
    <property type="project" value="TreeGrafter"/>
</dbReference>
<evidence type="ECO:0000256" key="5">
    <source>
        <dbReference type="ARBA" id="ARBA00022801"/>
    </source>
</evidence>
<dbReference type="Pfam" id="PF00702">
    <property type="entry name" value="Hydrolase"/>
    <property type="match status" value="1"/>
</dbReference>